<dbReference type="PANTHER" id="PTHR10005">
    <property type="entry name" value="SKI ONCOGENE-RELATED"/>
    <property type="match status" value="1"/>
</dbReference>
<evidence type="ECO:0000259" key="3">
    <source>
        <dbReference type="SMART" id="SM01046"/>
    </source>
</evidence>
<dbReference type="Gene3D" id="3.10.390.10">
    <property type="entry name" value="SAND domain-like"/>
    <property type="match status" value="1"/>
</dbReference>
<dbReference type="InterPro" id="IPR037000">
    <property type="entry name" value="Ski_DNA-bd_sf"/>
</dbReference>
<dbReference type="GO" id="GO:0005634">
    <property type="term" value="C:nucleus"/>
    <property type="evidence" value="ECO:0007669"/>
    <property type="project" value="TreeGrafter"/>
</dbReference>
<dbReference type="InterPro" id="IPR023216">
    <property type="entry name" value="Tscrpt_reg_SKI_SnoN"/>
</dbReference>
<evidence type="ECO:0000256" key="2">
    <source>
        <dbReference type="SAM" id="MobiDB-lite"/>
    </source>
</evidence>
<dbReference type="OrthoDB" id="3938623at2759"/>
<dbReference type="GO" id="GO:0000981">
    <property type="term" value="F:DNA-binding transcription factor activity, RNA polymerase II-specific"/>
    <property type="evidence" value="ECO:0007669"/>
    <property type="project" value="TreeGrafter"/>
</dbReference>
<comment type="similarity">
    <text evidence="1">Belongs to the SKI family.</text>
</comment>
<organism evidence="4">
    <name type="scientific">Schmidtea mediterranea</name>
    <name type="common">Freshwater planarian flatworm</name>
    <dbReference type="NCBI Taxonomy" id="79327"/>
    <lineage>
        <taxon>Eukaryota</taxon>
        <taxon>Metazoa</taxon>
        <taxon>Spiralia</taxon>
        <taxon>Lophotrochozoa</taxon>
        <taxon>Platyhelminthes</taxon>
        <taxon>Rhabditophora</taxon>
        <taxon>Seriata</taxon>
        <taxon>Tricladida</taxon>
        <taxon>Continenticola</taxon>
        <taxon>Geoplanoidea</taxon>
        <taxon>Dugesiidae</taxon>
        <taxon>Schmidtea</taxon>
    </lineage>
</organism>
<dbReference type="Pfam" id="PF02437">
    <property type="entry name" value="Ski_Sno_DHD"/>
    <property type="match status" value="1"/>
</dbReference>
<dbReference type="GO" id="GO:0005667">
    <property type="term" value="C:transcription regulator complex"/>
    <property type="evidence" value="ECO:0007669"/>
    <property type="project" value="TreeGrafter"/>
</dbReference>
<dbReference type="AlphaFoldDB" id="A0A1S6KMI8"/>
<dbReference type="SMART" id="SM01046">
    <property type="entry name" value="c-SKI_SMAD_bind"/>
    <property type="match status" value="1"/>
</dbReference>
<evidence type="ECO:0000256" key="1">
    <source>
        <dbReference type="ARBA" id="ARBA00009513"/>
    </source>
</evidence>
<dbReference type="GO" id="GO:0030514">
    <property type="term" value="P:negative regulation of BMP signaling pathway"/>
    <property type="evidence" value="ECO:0007669"/>
    <property type="project" value="TreeGrafter"/>
</dbReference>
<reference evidence="4" key="1">
    <citation type="submission" date="2016-12" db="EMBL/GenBank/DDBJ databases">
        <authorList>
            <person name="Song W.-J."/>
            <person name="Kurnit D.M."/>
        </authorList>
    </citation>
    <scope>NUCLEOTIDE SEQUENCE</scope>
</reference>
<dbReference type="InterPro" id="IPR009061">
    <property type="entry name" value="DNA-bd_dom_put_sf"/>
</dbReference>
<dbReference type="GO" id="GO:0046332">
    <property type="term" value="F:SMAD binding"/>
    <property type="evidence" value="ECO:0007669"/>
    <property type="project" value="InterPro"/>
</dbReference>
<accession>A0A1S6KMI8</accession>
<sequence>MLLKPEPLKGLDWLSPISGYDREMIKNFQQLYSQKLLAAKKSIFPTTMLMRYLYGCPTSGNLSADIGSKTSPFRPYQKPEIDNVKTNDTVNSTEELESDIRSKSPNSSTTENFTYTLLNKTYIASFNNDGEKLLCLPQILNLLKNIDISDINEAINSMGIICTECDEERLSVLHKHNILPKQVTCCGLISQSNAERMLKFFTSIGIDINSSEMNNNNTITSDKITSDSAAYHQIRVTHDCFGQQKGIIFPLKYTHANAQCIECLECSKMMSPSDFVGHTHQEFGSKWSETEVCHWGFDSSNWRWYLRLSEDCTRTKLEEESLNDYLDEIKKRFCTSVSELPPKRSIHTSTNSPSFSEVHFKSLHLSGAVFQQCISKINNNTNLSSRDEKLQLLNALFLLRQEHLQQINNLITERQQLIEGLMKKGPQKSVEDNQTDQLLQIIKLKTAILKKEHNSRKRPASVNSDNVRDECQKKRVSSNINPSDEVQPKKTLVNSPLTIECCDSSGENTLILDSPNTNTTIE</sequence>
<dbReference type="InterPro" id="IPR014890">
    <property type="entry name" value="c-SKI_SMAD4-bd_dom"/>
</dbReference>
<dbReference type="SUPFAM" id="SSF63763">
    <property type="entry name" value="SAND domain-like"/>
    <property type="match status" value="1"/>
</dbReference>
<evidence type="ECO:0000313" key="4">
    <source>
        <dbReference type="EMBL" id="AQT19787.1"/>
    </source>
</evidence>
<dbReference type="SUPFAM" id="SSF46955">
    <property type="entry name" value="Putative DNA-binding domain"/>
    <property type="match status" value="1"/>
</dbReference>
<dbReference type="InterPro" id="IPR003380">
    <property type="entry name" value="SKI/SNO/DAC"/>
</dbReference>
<dbReference type="Gene3D" id="3.10.260.20">
    <property type="entry name" value="Ski"/>
    <property type="match status" value="1"/>
</dbReference>
<dbReference type="InterPro" id="IPR010919">
    <property type="entry name" value="SAND-like_dom_sf"/>
</dbReference>
<dbReference type="GO" id="GO:0005737">
    <property type="term" value="C:cytoplasm"/>
    <property type="evidence" value="ECO:0007669"/>
    <property type="project" value="TreeGrafter"/>
</dbReference>
<protein>
    <recommendedName>
        <fullName evidence="3">c-SKI SMAD4-binding domain-containing protein</fullName>
    </recommendedName>
</protein>
<feature type="region of interest" description="Disordered" evidence="2">
    <location>
        <begin position="452"/>
        <end position="488"/>
    </location>
</feature>
<feature type="region of interest" description="Disordered" evidence="2">
    <location>
        <begin position="77"/>
        <end position="109"/>
    </location>
</feature>
<dbReference type="GO" id="GO:0000978">
    <property type="term" value="F:RNA polymerase II cis-regulatory region sequence-specific DNA binding"/>
    <property type="evidence" value="ECO:0007669"/>
    <property type="project" value="TreeGrafter"/>
</dbReference>
<name>A0A1S6KMI8_SCHMD</name>
<dbReference type="CDD" id="cd21074">
    <property type="entry name" value="DHD_Ski_Sno_Dac"/>
    <property type="match status" value="1"/>
</dbReference>
<dbReference type="Pfam" id="PF08782">
    <property type="entry name" value="c-SKI_SMAD_bind"/>
    <property type="match status" value="1"/>
</dbReference>
<reference evidence="4" key="2">
    <citation type="journal article" date="2017" name="Dev. Cell">
        <title>Antagonistic Self-Organizing Patterning Systems Control Maintenance and Regeneration of the Anteroposterior Axis in Planarians.</title>
        <authorList>
            <person name="Stuckemann T."/>
            <person name="Cleland J.P."/>
            <person name="Werner S."/>
            <person name="Thi-Kim Vu H."/>
            <person name="Bayersdorf R."/>
            <person name="Liu S.Y."/>
            <person name="Friedrich B."/>
            <person name="Julicher F."/>
            <person name="Rink J.C."/>
        </authorList>
    </citation>
    <scope>NUCLEOTIDE SEQUENCE</scope>
</reference>
<feature type="domain" description="c-SKI SMAD4-binding" evidence="3">
    <location>
        <begin position="233"/>
        <end position="334"/>
    </location>
</feature>
<dbReference type="EMBL" id="KY348682">
    <property type="protein sequence ID" value="AQT19787.1"/>
    <property type="molecule type" value="mRNA"/>
</dbReference>
<proteinExistence type="evidence at transcript level"/>
<dbReference type="PANTHER" id="PTHR10005:SF25">
    <property type="entry name" value="SNO ONCOGENE, ISOFORM B"/>
    <property type="match status" value="1"/>
</dbReference>